<organism evidence="1">
    <name type="scientific">Halobacterium sp. NMX12-1</name>
    <dbReference type="NCBI Taxonomy" id="3166650"/>
    <lineage>
        <taxon>Archaea</taxon>
        <taxon>Methanobacteriati</taxon>
        <taxon>Methanobacteriota</taxon>
        <taxon>Stenosarchaea group</taxon>
        <taxon>Halobacteria</taxon>
        <taxon>Halobacteriales</taxon>
        <taxon>Halobacteriaceae</taxon>
        <taxon>Halobacterium</taxon>
    </lineage>
</organism>
<dbReference type="GeneID" id="91110643"/>
<name>A0AAU8CGW6_9EURY</name>
<evidence type="ECO:0000313" key="1">
    <source>
        <dbReference type="EMBL" id="XCF18189.1"/>
    </source>
</evidence>
<dbReference type="EMBL" id="CP159205">
    <property type="protein sequence ID" value="XCF18189.1"/>
    <property type="molecule type" value="Genomic_DNA"/>
</dbReference>
<accession>A0AAU8CGW6</accession>
<dbReference type="RefSeq" id="WP_353635508.1">
    <property type="nucleotide sequence ID" value="NZ_CP159205.1"/>
</dbReference>
<proteinExistence type="predicted"/>
<keyword evidence="1" id="KW-0614">Plasmid</keyword>
<geneLocation type="plasmid" evidence="1">
    <name>pNMX12-1_211</name>
</geneLocation>
<protein>
    <submittedName>
        <fullName evidence="1">Uncharacterized protein</fullName>
    </submittedName>
</protein>
<dbReference type="KEGG" id="hanx:ABSL23_15795"/>
<dbReference type="AlphaFoldDB" id="A0AAU8CGW6"/>
<sequence length="44" mass="4618">MQTSDARVTARIVRTEGGETFHEYEVGGVAYGSLGALESALNAC</sequence>
<gene>
    <name evidence="1" type="ORF">ABSL23_15795</name>
</gene>
<reference evidence="1" key="1">
    <citation type="submission" date="2024-06" db="EMBL/GenBank/DDBJ databases">
        <title>Genome Sequence of an extremely halophilic archaeon isolated from Permian era halite, Salado Formation, Carlsbad, New Mexico: Halobacterium sp. strain NMX12-1.</title>
        <authorList>
            <person name="Sotoa L."/>
            <person name="DasSarma P."/>
            <person name="Anton B.P."/>
            <person name="Vincze T."/>
            <person name="Verma I."/>
            <person name="Eralp B."/>
            <person name="Powers D.W."/>
            <person name="Dozier B.L."/>
            <person name="Roberts R.J."/>
            <person name="DasSarma S."/>
        </authorList>
    </citation>
    <scope>NUCLEOTIDE SEQUENCE</scope>
    <source>
        <strain evidence="1">NMX12-1</strain>
        <plasmid evidence="1">pNMX12-1_211</plasmid>
    </source>
</reference>